<sequence>MSEEELFVIDKIMFQINKVFGAPNPYDHVGVDVETKGSTDLEPIENPDVYKGG</sequence>
<reference evidence="1 2" key="1">
    <citation type="submission" date="2016-11" db="EMBL/GenBank/DDBJ databases">
        <authorList>
            <person name="Jaros S."/>
            <person name="Januszkiewicz K."/>
            <person name="Wedrychowicz H."/>
        </authorList>
    </citation>
    <scope>NUCLEOTIDE SEQUENCE [LARGE SCALE GENOMIC DNA]</scope>
    <source>
        <strain evidence="1 2">DSM 25660</strain>
    </source>
</reference>
<dbReference type="Proteomes" id="UP000184147">
    <property type="component" value="Unassembled WGS sequence"/>
</dbReference>
<name>A0A1M5AWF9_9FLAO</name>
<protein>
    <submittedName>
        <fullName evidence="1">Uncharacterized protein</fullName>
    </submittedName>
</protein>
<accession>A0A1M5AWF9</accession>
<dbReference type="STRING" id="1124188.SAMN05444377_10716"/>
<dbReference type="AlphaFoldDB" id="A0A1M5AWF9"/>
<gene>
    <name evidence="1" type="ORF">SAMN05444377_10716</name>
</gene>
<organism evidence="1 2">
    <name type="scientific">Flavobacterium fontis</name>
    <dbReference type="NCBI Taxonomy" id="1124188"/>
    <lineage>
        <taxon>Bacteria</taxon>
        <taxon>Pseudomonadati</taxon>
        <taxon>Bacteroidota</taxon>
        <taxon>Flavobacteriia</taxon>
        <taxon>Flavobacteriales</taxon>
        <taxon>Flavobacteriaceae</taxon>
        <taxon>Flavobacterium</taxon>
    </lineage>
</organism>
<proteinExistence type="predicted"/>
<dbReference type="RefSeq" id="WP_159433935.1">
    <property type="nucleotide sequence ID" value="NZ_FQVQ01000007.1"/>
</dbReference>
<dbReference type="EMBL" id="FQVQ01000007">
    <property type="protein sequence ID" value="SHF34417.1"/>
    <property type="molecule type" value="Genomic_DNA"/>
</dbReference>
<evidence type="ECO:0000313" key="2">
    <source>
        <dbReference type="Proteomes" id="UP000184147"/>
    </source>
</evidence>
<evidence type="ECO:0000313" key="1">
    <source>
        <dbReference type="EMBL" id="SHF34417.1"/>
    </source>
</evidence>
<keyword evidence="2" id="KW-1185">Reference proteome</keyword>